<evidence type="ECO:0000313" key="5">
    <source>
        <dbReference type="EMBL" id="KAK2727399.1"/>
    </source>
</evidence>
<feature type="repeat" description="ANK" evidence="3">
    <location>
        <begin position="34"/>
        <end position="66"/>
    </location>
</feature>
<dbReference type="InterPro" id="IPR050776">
    <property type="entry name" value="Ank_Repeat/CDKN_Inhibitor"/>
</dbReference>
<feature type="region of interest" description="Disordered" evidence="4">
    <location>
        <begin position="1030"/>
        <end position="1069"/>
    </location>
</feature>
<dbReference type="InterPro" id="IPR002110">
    <property type="entry name" value="Ankyrin_rpt"/>
</dbReference>
<name>A0AA88IFJ3_ARTSF</name>
<dbReference type="InterPro" id="IPR036770">
    <property type="entry name" value="Ankyrin_rpt-contain_sf"/>
</dbReference>
<feature type="repeat" description="ANK" evidence="3">
    <location>
        <begin position="67"/>
        <end position="99"/>
    </location>
</feature>
<feature type="repeat" description="ANK" evidence="3">
    <location>
        <begin position="100"/>
        <end position="132"/>
    </location>
</feature>
<dbReference type="Proteomes" id="UP001187531">
    <property type="component" value="Unassembled WGS sequence"/>
</dbReference>
<evidence type="ECO:0000256" key="1">
    <source>
        <dbReference type="ARBA" id="ARBA00022737"/>
    </source>
</evidence>
<keyword evidence="1" id="KW-0677">Repeat</keyword>
<feature type="compositionally biased region" description="Basic and acidic residues" evidence="4">
    <location>
        <begin position="871"/>
        <end position="882"/>
    </location>
</feature>
<dbReference type="Pfam" id="PF12796">
    <property type="entry name" value="Ank_2"/>
    <property type="match status" value="2"/>
</dbReference>
<feature type="region of interest" description="Disordered" evidence="4">
    <location>
        <begin position="372"/>
        <end position="411"/>
    </location>
</feature>
<feature type="region of interest" description="Disordered" evidence="4">
    <location>
        <begin position="1361"/>
        <end position="1385"/>
    </location>
</feature>
<feature type="compositionally biased region" description="Basic residues" evidence="4">
    <location>
        <begin position="859"/>
        <end position="870"/>
    </location>
</feature>
<protein>
    <recommendedName>
        <fullName evidence="7">Ankyrin repeat domain-containing protein 6</fullName>
    </recommendedName>
</protein>
<feature type="compositionally biased region" description="Basic residues" evidence="4">
    <location>
        <begin position="201"/>
        <end position="212"/>
    </location>
</feature>
<feature type="compositionally biased region" description="Basic and acidic residues" evidence="4">
    <location>
        <begin position="400"/>
        <end position="411"/>
    </location>
</feature>
<evidence type="ECO:0000256" key="2">
    <source>
        <dbReference type="ARBA" id="ARBA00023043"/>
    </source>
</evidence>
<feature type="compositionally biased region" description="Basic residues" evidence="4">
    <location>
        <begin position="1038"/>
        <end position="1051"/>
    </location>
</feature>
<accession>A0AA88IFJ3</accession>
<keyword evidence="6" id="KW-1185">Reference proteome</keyword>
<feature type="repeat" description="ANK" evidence="3">
    <location>
        <begin position="758"/>
        <end position="790"/>
    </location>
</feature>
<evidence type="ECO:0000313" key="6">
    <source>
        <dbReference type="Proteomes" id="UP001187531"/>
    </source>
</evidence>
<dbReference type="PANTHER" id="PTHR24201">
    <property type="entry name" value="ANK_REP_REGION DOMAIN-CONTAINING PROTEIN"/>
    <property type="match status" value="1"/>
</dbReference>
<feature type="compositionally biased region" description="Basic residues" evidence="4">
    <location>
        <begin position="380"/>
        <end position="393"/>
    </location>
</feature>
<organism evidence="5 6">
    <name type="scientific">Artemia franciscana</name>
    <name type="common">Brine shrimp</name>
    <name type="synonym">Artemia sanfranciscana</name>
    <dbReference type="NCBI Taxonomy" id="6661"/>
    <lineage>
        <taxon>Eukaryota</taxon>
        <taxon>Metazoa</taxon>
        <taxon>Ecdysozoa</taxon>
        <taxon>Arthropoda</taxon>
        <taxon>Crustacea</taxon>
        <taxon>Branchiopoda</taxon>
        <taxon>Anostraca</taxon>
        <taxon>Artemiidae</taxon>
        <taxon>Artemia</taxon>
    </lineage>
</organism>
<reference evidence="5" key="1">
    <citation type="submission" date="2023-07" db="EMBL/GenBank/DDBJ databases">
        <title>Chromosome-level genome assembly of Artemia franciscana.</title>
        <authorList>
            <person name="Jo E."/>
        </authorList>
    </citation>
    <scope>NUCLEOTIDE SEQUENCE</scope>
    <source>
        <tissue evidence="5">Whole body</tissue>
    </source>
</reference>
<evidence type="ECO:0000256" key="3">
    <source>
        <dbReference type="PROSITE-ProRule" id="PRU00023"/>
    </source>
</evidence>
<feature type="region of interest" description="Disordered" evidence="4">
    <location>
        <begin position="190"/>
        <end position="252"/>
    </location>
</feature>
<dbReference type="PROSITE" id="PS50297">
    <property type="entry name" value="ANK_REP_REGION"/>
    <property type="match status" value="7"/>
</dbReference>
<feature type="compositionally biased region" description="Basic and acidic residues" evidence="4">
    <location>
        <begin position="1058"/>
        <end position="1069"/>
    </location>
</feature>
<feature type="repeat" description="ANK" evidence="3">
    <location>
        <begin position="133"/>
        <end position="165"/>
    </location>
</feature>
<dbReference type="SUPFAM" id="SSF48403">
    <property type="entry name" value="Ankyrin repeat"/>
    <property type="match status" value="2"/>
</dbReference>
<feature type="region of interest" description="Disordered" evidence="4">
    <location>
        <begin position="848"/>
        <end position="910"/>
    </location>
</feature>
<dbReference type="Gene3D" id="1.25.40.20">
    <property type="entry name" value="Ankyrin repeat-containing domain"/>
    <property type="match status" value="4"/>
</dbReference>
<dbReference type="SMART" id="SM00248">
    <property type="entry name" value="ANK"/>
    <property type="match status" value="9"/>
</dbReference>
<dbReference type="Pfam" id="PF00023">
    <property type="entry name" value="Ank"/>
    <property type="match status" value="2"/>
</dbReference>
<sequence>MSTPLQRAAAEGHLEIVMQLIRHGADSNRQDLIHGNCALHEASWRGYSQTVNFLCKAGANPNIVNRAGFSPLHLACQNGHNQTTRYLVLSGAFPDQQNSYGDTALHTAARYGHAGVTRILLSGNANINVQNKNGDTALHIAAAMGRRRLTRILLESGCDMLLKNKQDETALFIALRKDYKEVVQLLSSPPPLKSREERWKERKQRGHGRSRSKNSDDSKREKSEGGSSRDSGGRHKKKRQKSQSSDVRVSWSPYGCHATPDLAEVLSPKIKNLPQDSLRDGEQYFLDLGGNIKKGPIGITTPCYCGPFLHRLECHLVQSKQEIVVHVDKNHEQLNNKIDSLEKNTRRQLAGLQRTVDSLGLESSSVGIQKAAEKLEPKRHSSRKLDKKLRVHKSQYDLPKTSDSDLPRVPESKDENHYLEMFPTCNKQDDIYITRADMQSTLDRLGLEGGRYDWNGQVIDANHNVTFITKKLNTINVRKEDRSMGDCDQNRFVTEAIVHSENFKDSSSKLNDSHLSLSISTETNSQSTNVSERSKAKVRHVCDVENQRASSDSGIGLLPQAQDLSRKYSVLVNSLPNDHERELLKIIDQYQEYSSDESGESGLEDEIEDVMDSSKEISLPPPMSLSLTNAKRYTAQHSTQLHEIGSDNFVNQKNSRYGPEAKYSSSELRMLSPISEEKSRLSEYSTKTCSRFDPITSLADEDKHNDSGYSTRIGISSEGTSPALSGAGVIYMDIAGYSPLKIEEPCRPDLQSSERNKYGDTALHTAARYGHAGVTRILLSGNANINVQNKNGDTALHIAAAMGRRRLTRILLESGCDMLLKNKQDETALFIALRKDYKEVVQLLSSPPPLKSREERWKERKQRGHGRSRSKNSDDSKREKSEGGSSRDSGGRHKKKRQKSQSSDVRVSWSPYGCHATPDLAEVLSPKIKNLPQDSLRDGEQYFLDLGGNIKKGPIGITTPCYCGPFLHRLECHLVQSKQEIVVHVDKNHEQLNNKIDSLEKNTRRQLAGLQRTVDSLGLESSSVGIQKAAEKLEPKRHSSRKLDKKLRVHKSQYDLPKTSDSDLPRVPESKDENHYLEMFPTCNKQDDIYITRADMQSTLDRLGLEGGRYDWNGQVIDANHNVTFITKKLNTINVRKEDRSMGDCDQNRFVTEAIVHSENFKDSSSKLNDSHLSLSISTETNSQSTNVSERSKAKVRHVCDVENQRASSDSGIGLLPQAQDLSRKYSVLVNSLPNDHERELLKIIDQYQEYSTDESGESGLEDEIEDVMDSSKEISLPPPMSLSLTNAKKYTAQHSTQLHEIGSDNFVNQKNSRYGPEAKYSSSELRMLSPISEEKSRLSEYSTKTCSRFDPITSLADEDKHNDSGYSSRIGISSEGTSPALSGARSPFDVDPQMKLPNHLVNQLDRQNTYIDQSIGLPNPDQWHALRRHMLKGKLSSKNLKDLDSLPQISNASLV</sequence>
<dbReference type="PANTHER" id="PTHR24201:SF13">
    <property type="entry name" value="ANKYRIN REPEAT DOMAIN-CONTAINING PROTEIN 6-LIKE"/>
    <property type="match status" value="1"/>
</dbReference>
<feature type="compositionally biased region" description="Basic and acidic residues" evidence="4">
    <location>
        <begin position="213"/>
        <end position="224"/>
    </location>
</feature>
<dbReference type="PROSITE" id="PS50088">
    <property type="entry name" value="ANK_REPEAT"/>
    <property type="match status" value="7"/>
</dbReference>
<feature type="repeat" description="ANK" evidence="3">
    <location>
        <begin position="791"/>
        <end position="823"/>
    </location>
</feature>
<comment type="caution">
    <text evidence="5">The sequence shown here is derived from an EMBL/GenBank/DDBJ whole genome shotgun (WGS) entry which is preliminary data.</text>
</comment>
<evidence type="ECO:0008006" key="7">
    <source>
        <dbReference type="Google" id="ProtNLM"/>
    </source>
</evidence>
<gene>
    <name evidence="5" type="ORF">QYM36_008032</name>
</gene>
<keyword evidence="2 3" id="KW-0040">ANK repeat</keyword>
<feature type="repeat" description="ANK" evidence="3">
    <location>
        <begin position="1"/>
        <end position="32"/>
    </location>
</feature>
<proteinExistence type="predicted"/>
<dbReference type="EMBL" id="JAVRJZ010000001">
    <property type="protein sequence ID" value="KAK2727399.1"/>
    <property type="molecule type" value="Genomic_DNA"/>
</dbReference>
<feature type="compositionally biased region" description="Polar residues" evidence="4">
    <location>
        <begin position="1365"/>
        <end position="1381"/>
    </location>
</feature>
<evidence type="ECO:0000256" key="4">
    <source>
        <dbReference type="SAM" id="MobiDB-lite"/>
    </source>
</evidence>